<dbReference type="FunFam" id="3.30.70.1560:FF:000001">
    <property type="entry name" value="Pseudouridine synthase"/>
    <property type="match status" value="1"/>
</dbReference>
<dbReference type="SUPFAM" id="SSF55120">
    <property type="entry name" value="Pseudouridine synthase"/>
    <property type="match status" value="1"/>
</dbReference>
<dbReference type="eggNOG" id="COG1187">
    <property type="taxonomic scope" value="Bacteria"/>
</dbReference>
<evidence type="ECO:0000256" key="1">
    <source>
        <dbReference type="ARBA" id="ARBA00008348"/>
    </source>
</evidence>
<evidence type="ECO:0000313" key="7">
    <source>
        <dbReference type="EMBL" id="ACL69480.1"/>
    </source>
</evidence>
<evidence type="ECO:0000313" key="8">
    <source>
        <dbReference type="Proteomes" id="UP000000719"/>
    </source>
</evidence>
<dbReference type="GO" id="GO:0120159">
    <property type="term" value="F:rRNA pseudouridine synthase activity"/>
    <property type="evidence" value="ECO:0007669"/>
    <property type="project" value="UniProtKB-ARBA"/>
</dbReference>
<comment type="similarity">
    <text evidence="1 5">Belongs to the pseudouridine synthase RsuA family.</text>
</comment>
<dbReference type="Pfam" id="PF01479">
    <property type="entry name" value="S4"/>
    <property type="match status" value="1"/>
</dbReference>
<feature type="domain" description="RNA-binding S4" evidence="6">
    <location>
        <begin position="2"/>
        <end position="60"/>
    </location>
</feature>
<dbReference type="InterPro" id="IPR018496">
    <property type="entry name" value="PsdUridine_synth_RsuA/RluB_CS"/>
</dbReference>
<dbReference type="InterPro" id="IPR006145">
    <property type="entry name" value="PsdUridine_synth_RsuA/RluA"/>
</dbReference>
<dbReference type="InterPro" id="IPR002942">
    <property type="entry name" value="S4_RNA-bd"/>
</dbReference>
<evidence type="ECO:0000256" key="4">
    <source>
        <dbReference type="PROSITE-ProRule" id="PRU00182"/>
    </source>
</evidence>
<dbReference type="KEGG" id="hor:Hore_07230"/>
<dbReference type="InterPro" id="IPR050343">
    <property type="entry name" value="RsuA_PseudoU_synthase"/>
</dbReference>
<dbReference type="FunFam" id="3.10.290.10:FF:000003">
    <property type="entry name" value="Pseudouridine synthase"/>
    <property type="match status" value="1"/>
</dbReference>
<gene>
    <name evidence="7" type="ordered locus">Hore_07230</name>
</gene>
<dbReference type="Gene3D" id="3.30.70.1560">
    <property type="entry name" value="Alpha-L RNA-binding motif"/>
    <property type="match status" value="1"/>
</dbReference>
<evidence type="ECO:0000259" key="6">
    <source>
        <dbReference type="SMART" id="SM00363"/>
    </source>
</evidence>
<keyword evidence="2 4" id="KW-0694">RNA-binding</keyword>
<dbReference type="PANTHER" id="PTHR47683">
    <property type="entry name" value="PSEUDOURIDINE SYNTHASE FAMILY PROTEIN-RELATED"/>
    <property type="match status" value="1"/>
</dbReference>
<dbReference type="NCBIfam" id="TIGR00093">
    <property type="entry name" value="pseudouridine synthase"/>
    <property type="match status" value="1"/>
</dbReference>
<dbReference type="InterPro" id="IPR000748">
    <property type="entry name" value="PsdUridine_synth_RsuA/RluB/E/F"/>
</dbReference>
<dbReference type="GO" id="GO:0000455">
    <property type="term" value="P:enzyme-directed rRNA pseudouridine synthesis"/>
    <property type="evidence" value="ECO:0007669"/>
    <property type="project" value="UniProtKB-ARBA"/>
</dbReference>
<dbReference type="SMART" id="SM00363">
    <property type="entry name" value="S4"/>
    <property type="match status" value="1"/>
</dbReference>
<reference evidence="7 8" key="1">
    <citation type="journal article" date="2009" name="PLoS ONE">
        <title>Genome analysis of the anaerobic thermohalophilic bacterium Halothermothrix orenii.</title>
        <authorList>
            <person name="Mavromatis K."/>
            <person name="Ivanova N."/>
            <person name="Anderson I."/>
            <person name="Lykidis A."/>
            <person name="Hooper S.D."/>
            <person name="Sun H."/>
            <person name="Kunin V."/>
            <person name="Lapidus A."/>
            <person name="Hugenholtz P."/>
            <person name="Patel B."/>
            <person name="Kyrpides N.C."/>
        </authorList>
    </citation>
    <scope>NUCLEOTIDE SEQUENCE [LARGE SCALE GENOMIC DNA]</scope>
    <source>
        <strain evidence="8">H 168 / OCM 544 / DSM 9562</strain>
    </source>
</reference>
<dbReference type="Proteomes" id="UP000000719">
    <property type="component" value="Chromosome"/>
</dbReference>
<organism evidence="7 8">
    <name type="scientific">Halothermothrix orenii (strain H 168 / OCM 544 / DSM 9562)</name>
    <dbReference type="NCBI Taxonomy" id="373903"/>
    <lineage>
        <taxon>Bacteria</taxon>
        <taxon>Bacillati</taxon>
        <taxon>Bacillota</taxon>
        <taxon>Clostridia</taxon>
        <taxon>Halanaerobiales</taxon>
        <taxon>Halothermotrichaceae</taxon>
        <taxon>Halothermothrix</taxon>
    </lineage>
</organism>
<evidence type="ECO:0000256" key="2">
    <source>
        <dbReference type="ARBA" id="ARBA00022884"/>
    </source>
</evidence>
<dbReference type="EC" id="5.4.99.-" evidence="5"/>
<keyword evidence="3 5" id="KW-0413">Isomerase</keyword>
<dbReference type="InterPro" id="IPR020094">
    <property type="entry name" value="TruA/RsuA/RluB/E/F_N"/>
</dbReference>
<accession>B8CW11</accession>
<dbReference type="PROSITE" id="PS50889">
    <property type="entry name" value="S4"/>
    <property type="match status" value="1"/>
</dbReference>
<dbReference type="RefSeq" id="WP_012635668.1">
    <property type="nucleotide sequence ID" value="NC_011899.1"/>
</dbReference>
<dbReference type="AlphaFoldDB" id="B8CW11"/>
<sequence length="237" mass="26730">MERLQKYMAHAGVASRRKSEKIITQGRVKVNGKIVTELGTKIDPDKDIVEVDGRVISKEKYVYILLNKPVGYITSVSDPHGRKTVTGLIKGVSQRIYPVGRLDYDTSGLLILTNDGELTYVLTHPSHMVEKTYRVEVKGFPSDEVLKKLETGVKLKDGLTAPARVSAVKRKEKNTIFNLTIHEGRNRQVRRMCDKIGFPVVNLKRIAFGPLNLKGLKTGQYRFLTEKEVKALKNIKE</sequence>
<dbReference type="PROSITE" id="PS01149">
    <property type="entry name" value="PSI_RSU"/>
    <property type="match status" value="1"/>
</dbReference>
<dbReference type="GO" id="GO:0005829">
    <property type="term" value="C:cytosol"/>
    <property type="evidence" value="ECO:0007669"/>
    <property type="project" value="UniProtKB-ARBA"/>
</dbReference>
<evidence type="ECO:0000256" key="3">
    <source>
        <dbReference type="ARBA" id="ARBA00023235"/>
    </source>
</evidence>
<name>B8CW11_HALOH</name>
<dbReference type="HOGENOM" id="CLU_024979_1_2_9"/>
<dbReference type="STRING" id="373903.Hore_07230"/>
<dbReference type="InterPro" id="IPR042092">
    <property type="entry name" value="PsdUridine_s_RsuA/RluB/E/F_cat"/>
</dbReference>
<dbReference type="InterPro" id="IPR036986">
    <property type="entry name" value="S4_RNA-bd_sf"/>
</dbReference>
<dbReference type="Gene3D" id="3.30.70.580">
    <property type="entry name" value="Pseudouridine synthase I, catalytic domain, N-terminal subdomain"/>
    <property type="match status" value="1"/>
</dbReference>
<keyword evidence="8" id="KW-1185">Reference proteome</keyword>
<protein>
    <recommendedName>
        <fullName evidence="5">Pseudouridine synthase</fullName>
        <ecNumber evidence="5">5.4.99.-</ecNumber>
    </recommendedName>
</protein>
<dbReference type="SUPFAM" id="SSF55174">
    <property type="entry name" value="Alpha-L RNA-binding motif"/>
    <property type="match status" value="1"/>
</dbReference>
<dbReference type="EMBL" id="CP001098">
    <property type="protein sequence ID" value="ACL69480.1"/>
    <property type="molecule type" value="Genomic_DNA"/>
</dbReference>
<dbReference type="Pfam" id="PF00849">
    <property type="entry name" value="PseudoU_synth_2"/>
    <property type="match status" value="1"/>
</dbReference>
<dbReference type="InterPro" id="IPR020103">
    <property type="entry name" value="PsdUridine_synth_cat_dom_sf"/>
</dbReference>
<dbReference type="Gene3D" id="3.10.290.10">
    <property type="entry name" value="RNA-binding S4 domain"/>
    <property type="match status" value="1"/>
</dbReference>
<dbReference type="GO" id="GO:0003723">
    <property type="term" value="F:RNA binding"/>
    <property type="evidence" value="ECO:0007669"/>
    <property type="project" value="UniProtKB-KW"/>
</dbReference>
<proteinExistence type="inferred from homology"/>
<dbReference type="CDD" id="cd02870">
    <property type="entry name" value="PseudoU_synth_RsuA_like"/>
    <property type="match status" value="1"/>
</dbReference>
<evidence type="ECO:0000256" key="5">
    <source>
        <dbReference type="RuleBase" id="RU003887"/>
    </source>
</evidence>
<dbReference type="OrthoDB" id="9807213at2"/>
<dbReference type="CDD" id="cd00165">
    <property type="entry name" value="S4"/>
    <property type="match status" value="1"/>
</dbReference>
<dbReference type="PANTHER" id="PTHR47683:SF2">
    <property type="entry name" value="RNA-BINDING S4 DOMAIN-CONTAINING PROTEIN"/>
    <property type="match status" value="1"/>
</dbReference>